<feature type="DNA-binding region" description="H-T-H motif" evidence="7 8">
    <location>
        <begin position="41"/>
        <end position="60"/>
    </location>
</feature>
<evidence type="ECO:0000313" key="10">
    <source>
        <dbReference type="EMBL" id="KPL50961.1"/>
    </source>
</evidence>
<dbReference type="GO" id="GO:0019285">
    <property type="term" value="P:glycine betaine biosynthetic process from choline"/>
    <property type="evidence" value="ECO:0007669"/>
    <property type="project" value="UniProtKB-UniRule"/>
</dbReference>
<evidence type="ECO:0000256" key="7">
    <source>
        <dbReference type="HAMAP-Rule" id="MF_00768"/>
    </source>
</evidence>
<keyword evidence="5 7" id="KW-0804">Transcription</keyword>
<evidence type="ECO:0000256" key="5">
    <source>
        <dbReference type="ARBA" id="ARBA00023163"/>
    </source>
</evidence>
<dbReference type="InterPro" id="IPR009057">
    <property type="entry name" value="Homeodomain-like_sf"/>
</dbReference>
<keyword evidence="3 7" id="KW-0805">Transcription regulation</keyword>
<dbReference type="PANTHER" id="PTHR30055">
    <property type="entry name" value="HTH-TYPE TRANSCRIPTIONAL REGULATOR RUTR"/>
    <property type="match status" value="1"/>
</dbReference>
<dbReference type="AlphaFoldDB" id="A0A0N8GEA3"/>
<comment type="function">
    <text evidence="7">Repressor involved in choline regulation of the bet genes.</text>
</comment>
<dbReference type="Pfam" id="PF00440">
    <property type="entry name" value="TetR_N"/>
    <property type="match status" value="1"/>
</dbReference>
<dbReference type="NCBIfam" id="NF001978">
    <property type="entry name" value="PRK00767.1"/>
    <property type="match status" value="1"/>
</dbReference>
<dbReference type="Proteomes" id="UP000048984">
    <property type="component" value="Unassembled WGS sequence"/>
</dbReference>
<organism evidence="10 11">
    <name type="scientific">Prosthecodimorpha hirschii</name>
    <dbReference type="NCBI Taxonomy" id="665126"/>
    <lineage>
        <taxon>Bacteria</taxon>
        <taxon>Pseudomonadati</taxon>
        <taxon>Pseudomonadota</taxon>
        <taxon>Alphaproteobacteria</taxon>
        <taxon>Hyphomicrobiales</taxon>
        <taxon>Ancalomicrobiaceae</taxon>
        <taxon>Prosthecodimorpha</taxon>
    </lineage>
</organism>
<dbReference type="NCBIfam" id="TIGR03384">
    <property type="entry name" value="betaine_BetI"/>
    <property type="match status" value="1"/>
</dbReference>
<dbReference type="Pfam" id="PF13977">
    <property type="entry name" value="TetR_C_6"/>
    <property type="match status" value="1"/>
</dbReference>
<dbReference type="SUPFAM" id="SSF48498">
    <property type="entry name" value="Tetracyclin repressor-like, C-terminal domain"/>
    <property type="match status" value="1"/>
</dbReference>
<evidence type="ECO:0000313" key="11">
    <source>
        <dbReference type="Proteomes" id="UP000048984"/>
    </source>
</evidence>
<evidence type="ECO:0000259" key="9">
    <source>
        <dbReference type="PROSITE" id="PS50977"/>
    </source>
</evidence>
<dbReference type="InterPro" id="IPR039538">
    <property type="entry name" value="BetI_C"/>
</dbReference>
<dbReference type="InterPro" id="IPR017757">
    <property type="entry name" value="Tscrpt_rep_BetI"/>
</dbReference>
<evidence type="ECO:0000256" key="6">
    <source>
        <dbReference type="ARBA" id="ARBA00024936"/>
    </source>
</evidence>
<dbReference type="HAMAP" id="MF_00768">
    <property type="entry name" value="HTH_type_BetI"/>
    <property type="match status" value="1"/>
</dbReference>
<reference evidence="10 11" key="1">
    <citation type="submission" date="2015-09" db="EMBL/GenBank/DDBJ databases">
        <authorList>
            <consortium name="Swine Surveillance"/>
        </authorList>
    </citation>
    <scope>NUCLEOTIDE SEQUENCE [LARGE SCALE GENOMIC DNA]</scope>
    <source>
        <strain evidence="10 11">16</strain>
    </source>
</reference>
<dbReference type="STRING" id="665126.ABB55_00920"/>
<comment type="function">
    <text evidence="6">Repressor involved in the biosynthesis of the osmoprotectant glycine betaine. It represses transcription of the choline transporter BetT and the genes of BetAB involved in the synthesis of glycine betaine.</text>
</comment>
<keyword evidence="11" id="KW-1185">Reference proteome</keyword>
<dbReference type="InterPro" id="IPR050109">
    <property type="entry name" value="HTH-type_TetR-like_transc_reg"/>
</dbReference>
<dbReference type="PANTHER" id="PTHR30055:SF234">
    <property type="entry name" value="HTH-TYPE TRANSCRIPTIONAL REGULATOR BETI"/>
    <property type="match status" value="1"/>
</dbReference>
<keyword evidence="2 7" id="KW-0678">Repressor</keyword>
<comment type="pathway">
    <text evidence="1 7">Amine and polyamine biosynthesis; betaine biosynthesis via choline pathway [regulation].</text>
</comment>
<comment type="caution">
    <text evidence="10">The sequence shown here is derived from an EMBL/GenBank/DDBJ whole genome shotgun (WGS) entry which is preliminary data.</text>
</comment>
<evidence type="ECO:0000256" key="1">
    <source>
        <dbReference type="ARBA" id="ARBA00004719"/>
    </source>
</evidence>
<name>A0A0N8GEA3_9HYPH</name>
<dbReference type="InterPro" id="IPR036271">
    <property type="entry name" value="Tet_transcr_reg_TetR-rel_C_sf"/>
</dbReference>
<dbReference type="InterPro" id="IPR001647">
    <property type="entry name" value="HTH_TetR"/>
</dbReference>
<protein>
    <recommendedName>
        <fullName evidence="7">HTH-type transcriptional regulator BetI</fullName>
    </recommendedName>
</protein>
<dbReference type="GO" id="GO:0045892">
    <property type="term" value="P:negative regulation of DNA-templated transcription"/>
    <property type="evidence" value="ECO:0007669"/>
    <property type="project" value="UniProtKB-UniRule"/>
</dbReference>
<evidence type="ECO:0000256" key="4">
    <source>
        <dbReference type="ARBA" id="ARBA00023125"/>
    </source>
</evidence>
<dbReference type="PROSITE" id="PS50977">
    <property type="entry name" value="HTH_TETR_2"/>
    <property type="match status" value="1"/>
</dbReference>
<dbReference type="SUPFAM" id="SSF46689">
    <property type="entry name" value="Homeodomain-like"/>
    <property type="match status" value="1"/>
</dbReference>
<keyword evidence="4 7" id="KW-0238">DNA-binding</keyword>
<dbReference type="UniPathway" id="UPA00529"/>
<feature type="domain" description="HTH tetR-type" evidence="9">
    <location>
        <begin position="18"/>
        <end position="78"/>
    </location>
</feature>
<evidence type="ECO:0000256" key="3">
    <source>
        <dbReference type="ARBA" id="ARBA00023015"/>
    </source>
</evidence>
<reference evidence="10 11" key="2">
    <citation type="submission" date="2015-10" db="EMBL/GenBank/DDBJ databases">
        <title>Draft Genome Sequence of Prosthecomicrobium hirschii ATCC 27832.</title>
        <authorList>
            <person name="Daniel J."/>
            <person name="Givan S.A."/>
            <person name="Brun Y.V."/>
            <person name="Brown P.J."/>
        </authorList>
    </citation>
    <scope>NUCLEOTIDE SEQUENCE [LARGE SCALE GENOMIC DNA]</scope>
    <source>
        <strain evidence="10 11">16</strain>
    </source>
</reference>
<dbReference type="Gene3D" id="1.10.357.10">
    <property type="entry name" value="Tetracycline Repressor, domain 2"/>
    <property type="match status" value="1"/>
</dbReference>
<sequence>MPQTARRTVRARTPEAEDWRRRQIIEATIDEIAAVGFAQTTLAGIAGRAGISTGLVAFYFTDKGGLLEATLRHLAAGLGALVSEGLRAAGTPRERIQAVIDANLGECQFERRIATVWLAFWGEVTVMPRFRRVQRVYERRMISNLKAGFRGFAGPDAAQRLAEATAAMIDGVWLRATLSDRPLDSAAARATVSAFVDAQLALLALALVAPAPTRTRP</sequence>
<proteinExistence type="inferred from homology"/>
<evidence type="ECO:0000256" key="8">
    <source>
        <dbReference type="PROSITE-ProRule" id="PRU00335"/>
    </source>
</evidence>
<accession>A0A0N8GEA3</accession>
<evidence type="ECO:0000256" key="2">
    <source>
        <dbReference type="ARBA" id="ARBA00022491"/>
    </source>
</evidence>
<gene>
    <name evidence="7" type="primary">betI</name>
    <name evidence="10" type="ORF">ABB55_00920</name>
</gene>
<dbReference type="EMBL" id="LJYW01000001">
    <property type="protein sequence ID" value="KPL50961.1"/>
    <property type="molecule type" value="Genomic_DNA"/>
</dbReference>
<dbReference type="RefSeq" id="WP_054357124.1">
    <property type="nucleotide sequence ID" value="NZ_JAPCYQ010000001.1"/>
</dbReference>
<dbReference type="GO" id="GO:0000976">
    <property type="term" value="F:transcription cis-regulatory region binding"/>
    <property type="evidence" value="ECO:0007669"/>
    <property type="project" value="TreeGrafter"/>
</dbReference>
<dbReference type="GO" id="GO:0003700">
    <property type="term" value="F:DNA-binding transcription factor activity"/>
    <property type="evidence" value="ECO:0007669"/>
    <property type="project" value="UniProtKB-UniRule"/>
</dbReference>